<comment type="cofactor">
    <cofactor evidence="1 6">
        <name>FAD</name>
        <dbReference type="ChEBI" id="CHEBI:57692"/>
    </cofactor>
</comment>
<dbReference type="EMBL" id="DS235271">
    <property type="protein sequence ID" value="EEB14127.1"/>
    <property type="molecule type" value="Genomic_DNA"/>
</dbReference>
<gene>
    <name evidence="9" type="primary">8229489</name>
    <name evidence="8" type="ORF">Phum_PHUM283330</name>
</gene>
<dbReference type="HOGENOM" id="CLU_003827_9_3_1"/>
<keyword evidence="10" id="KW-1185">Reference proteome</keyword>
<dbReference type="CTD" id="8229489"/>
<dbReference type="EnsemblMetazoa" id="PHUM283330-RA">
    <property type="protein sequence ID" value="PHUM283330-PA"/>
    <property type="gene ID" value="PHUM283330"/>
</dbReference>
<dbReference type="GeneID" id="8229489"/>
<dbReference type="CDD" id="cd06183">
    <property type="entry name" value="cyt_b5_reduct_like"/>
    <property type="match status" value="1"/>
</dbReference>
<evidence type="ECO:0000256" key="6">
    <source>
        <dbReference type="PIRSR" id="PIRSR601834-1"/>
    </source>
</evidence>
<keyword evidence="5" id="KW-0560">Oxidoreductase</keyword>
<dbReference type="PANTHER" id="PTHR19370">
    <property type="entry name" value="NADH-CYTOCHROME B5 REDUCTASE"/>
    <property type="match status" value="1"/>
</dbReference>
<organism>
    <name type="scientific">Pediculus humanus subsp. corporis</name>
    <name type="common">Body louse</name>
    <dbReference type="NCBI Taxonomy" id="121224"/>
    <lineage>
        <taxon>Eukaryota</taxon>
        <taxon>Metazoa</taxon>
        <taxon>Ecdysozoa</taxon>
        <taxon>Arthropoda</taxon>
        <taxon>Hexapoda</taxon>
        <taxon>Insecta</taxon>
        <taxon>Pterygota</taxon>
        <taxon>Neoptera</taxon>
        <taxon>Paraneoptera</taxon>
        <taxon>Psocodea</taxon>
        <taxon>Troctomorpha</taxon>
        <taxon>Phthiraptera</taxon>
        <taxon>Anoplura</taxon>
        <taxon>Pediculidae</taxon>
        <taxon>Pediculus</taxon>
    </lineage>
</organism>
<evidence type="ECO:0000259" key="7">
    <source>
        <dbReference type="PROSITE" id="PS51384"/>
    </source>
</evidence>
<dbReference type="PROSITE" id="PS51384">
    <property type="entry name" value="FAD_FR"/>
    <property type="match status" value="1"/>
</dbReference>
<feature type="binding site" evidence="6">
    <location>
        <position position="155"/>
    </location>
    <ligand>
        <name>FAD</name>
        <dbReference type="ChEBI" id="CHEBI:57692"/>
    </ligand>
</feature>
<dbReference type="SUPFAM" id="SSF52343">
    <property type="entry name" value="Ferredoxin reductase-like, C-terminal NADP-linked domain"/>
    <property type="match status" value="1"/>
</dbReference>
<feature type="binding site" evidence="6">
    <location>
        <position position="129"/>
    </location>
    <ligand>
        <name>FAD</name>
        <dbReference type="ChEBI" id="CHEBI:57692"/>
    </ligand>
</feature>
<dbReference type="InterPro" id="IPR001834">
    <property type="entry name" value="CBR-like"/>
</dbReference>
<dbReference type="STRING" id="121224.E0VL71"/>
<evidence type="ECO:0000313" key="10">
    <source>
        <dbReference type="Proteomes" id="UP000009046"/>
    </source>
</evidence>
<dbReference type="SUPFAM" id="SSF63380">
    <property type="entry name" value="Riboflavin synthase domain-like"/>
    <property type="match status" value="1"/>
</dbReference>
<dbReference type="AlphaFoldDB" id="E0VL71"/>
<dbReference type="eggNOG" id="KOG0534">
    <property type="taxonomic scope" value="Eukaryota"/>
</dbReference>
<feature type="binding site" evidence="6">
    <location>
        <position position="156"/>
    </location>
    <ligand>
        <name>FAD</name>
        <dbReference type="ChEBI" id="CHEBI:57692"/>
    </ligand>
</feature>
<feature type="domain" description="FAD-binding FR-type" evidence="7">
    <location>
        <begin position="52"/>
        <end position="180"/>
    </location>
</feature>
<dbReference type="KEGG" id="phu:Phum_PHUM283330"/>
<dbReference type="InterPro" id="IPR017927">
    <property type="entry name" value="FAD-bd_FR_type"/>
</dbReference>
<reference evidence="9" key="3">
    <citation type="submission" date="2021-02" db="UniProtKB">
        <authorList>
            <consortium name="EnsemblMetazoa"/>
        </authorList>
    </citation>
    <scope>IDENTIFICATION</scope>
    <source>
        <strain evidence="9">USDA</strain>
    </source>
</reference>
<sequence length="325" mass="37562">MEEDKPIKPKDSDCCGSGCKPCIFDVYEENLKKWKSGRLNKKKNKSNALKQDKYSPFLIIDSKYVTDTLIFIQFKGVHLKKNSCDDVRLENTVVDVDYDLLEGKLNIQSGEYLILKGYNEENHLISRSYTPVLNEPENDGCIFAIYVSLIKNGNMSEFIRKVNVNDILFWRGPYTEFKYDRNSYDHLICFAGGTGIVPLYNITKSIVLDDDENTRIKFLCSFKSVKHVILKNELITLNHYWNFNLKIFISRDDDDGCDDDKKNKSTYNEIIKHKKIDESIVSNEINDYEDENVLVLISGPQSFNESIKNHVLNIGINETNIFILS</sequence>
<name>E0VL71_PEDHC</name>
<dbReference type="PRINTS" id="PR00406">
    <property type="entry name" value="CYTB5RDTASE"/>
</dbReference>
<dbReference type="RefSeq" id="XP_002426865.1">
    <property type="nucleotide sequence ID" value="XM_002426820.1"/>
</dbReference>
<evidence type="ECO:0000313" key="8">
    <source>
        <dbReference type="EMBL" id="EEB14127.1"/>
    </source>
</evidence>
<dbReference type="FunCoup" id="E0VL71">
    <property type="interactions" value="345"/>
</dbReference>
<dbReference type="InterPro" id="IPR008333">
    <property type="entry name" value="Cbr1-like_FAD-bd_dom"/>
</dbReference>
<dbReference type="Pfam" id="PF08030">
    <property type="entry name" value="NAD_binding_6"/>
    <property type="match status" value="1"/>
</dbReference>
<dbReference type="OrthoDB" id="432685at2759"/>
<evidence type="ECO:0000313" key="9">
    <source>
        <dbReference type="EnsemblMetazoa" id="PHUM283330-PA"/>
    </source>
</evidence>
<dbReference type="GO" id="GO:0016491">
    <property type="term" value="F:oxidoreductase activity"/>
    <property type="evidence" value="ECO:0007669"/>
    <property type="project" value="UniProtKB-KW"/>
</dbReference>
<comment type="similarity">
    <text evidence="2">Belongs to the flavoprotein pyridine nucleotide cytochrome reductase family.</text>
</comment>
<dbReference type="InterPro" id="IPR013121">
    <property type="entry name" value="Fe_red_NAD-bd_6"/>
</dbReference>
<dbReference type="Pfam" id="PF00970">
    <property type="entry name" value="FAD_binding_6"/>
    <property type="match status" value="1"/>
</dbReference>
<accession>E0VL71</accession>
<protein>
    <recommendedName>
        <fullName evidence="7">FAD-binding FR-type domain-containing protein</fullName>
    </recommendedName>
</protein>
<dbReference type="OMA" id="YSPYWTD"/>
<proteinExistence type="inferred from homology"/>
<keyword evidence="4 6" id="KW-0274">FAD</keyword>
<keyword evidence="3 6" id="KW-0285">Flavoprotein</keyword>
<dbReference type="Proteomes" id="UP000009046">
    <property type="component" value="Unassembled WGS sequence"/>
</dbReference>
<dbReference type="InParanoid" id="E0VL71"/>
<reference evidence="8" key="2">
    <citation type="submission" date="2007-04" db="EMBL/GenBank/DDBJ databases">
        <title>The genome of the human body louse.</title>
        <authorList>
            <consortium name="The Human Body Louse Genome Consortium"/>
            <person name="Kirkness E."/>
            <person name="Walenz B."/>
            <person name="Hass B."/>
            <person name="Bruggner R."/>
            <person name="Strausberg R."/>
        </authorList>
    </citation>
    <scope>NUCLEOTIDE SEQUENCE</scope>
    <source>
        <strain evidence="8">USDA</strain>
    </source>
</reference>
<feature type="binding site" evidence="6">
    <location>
        <position position="127"/>
    </location>
    <ligand>
        <name>FAD</name>
        <dbReference type="ChEBI" id="CHEBI:57692"/>
    </ligand>
</feature>
<dbReference type="InterPro" id="IPR039261">
    <property type="entry name" value="FNR_nucleotide-bd"/>
</dbReference>
<dbReference type="PANTHER" id="PTHR19370:SF184">
    <property type="entry name" value="NADH-CYTOCHROME B5 REDUCTASE-LIKE"/>
    <property type="match status" value="1"/>
</dbReference>
<dbReference type="Gene3D" id="3.40.50.80">
    <property type="entry name" value="Nucleotide-binding domain of ferredoxin-NADP reductase (FNR) module"/>
    <property type="match status" value="1"/>
</dbReference>
<evidence type="ECO:0000256" key="2">
    <source>
        <dbReference type="ARBA" id="ARBA00006105"/>
    </source>
</evidence>
<evidence type="ECO:0000256" key="3">
    <source>
        <dbReference type="ARBA" id="ARBA00022630"/>
    </source>
</evidence>
<dbReference type="InterPro" id="IPR019180">
    <property type="entry name" value="Oxidoreductase-like_N"/>
</dbReference>
<dbReference type="InterPro" id="IPR017938">
    <property type="entry name" value="Riboflavin_synthase-like_b-brl"/>
</dbReference>
<dbReference type="VEuPathDB" id="VectorBase:PHUM283330"/>
<evidence type="ECO:0000256" key="1">
    <source>
        <dbReference type="ARBA" id="ARBA00001974"/>
    </source>
</evidence>
<evidence type="ECO:0000256" key="4">
    <source>
        <dbReference type="ARBA" id="ARBA00022827"/>
    </source>
</evidence>
<dbReference type="EMBL" id="AAZO01003289">
    <property type="status" value="NOT_ANNOTATED_CDS"/>
    <property type="molecule type" value="Genomic_DNA"/>
</dbReference>
<reference evidence="8" key="1">
    <citation type="submission" date="2007-04" db="EMBL/GenBank/DDBJ databases">
        <title>Annotation of Pediculus humanus corporis strain USDA.</title>
        <authorList>
            <person name="Kirkness E."/>
            <person name="Hannick L."/>
            <person name="Hass B."/>
            <person name="Bruggner R."/>
            <person name="Lawson D."/>
            <person name="Bidwell S."/>
            <person name="Joardar V."/>
            <person name="Caler E."/>
            <person name="Walenz B."/>
            <person name="Inman J."/>
            <person name="Schobel S."/>
            <person name="Galinsky K."/>
            <person name="Amedeo P."/>
            <person name="Strausberg R."/>
        </authorList>
    </citation>
    <scope>NUCLEOTIDE SEQUENCE</scope>
    <source>
        <strain evidence="8">USDA</strain>
    </source>
</reference>
<dbReference type="Gene3D" id="2.40.30.10">
    <property type="entry name" value="Translation factors"/>
    <property type="match status" value="1"/>
</dbReference>
<dbReference type="Pfam" id="PF09791">
    <property type="entry name" value="Oxidored-like"/>
    <property type="match status" value="1"/>
</dbReference>
<evidence type="ECO:0000256" key="5">
    <source>
        <dbReference type="ARBA" id="ARBA00023002"/>
    </source>
</evidence>